<proteinExistence type="inferred from homology"/>
<feature type="domain" description="Cytochrome b5 heme-binding" evidence="5">
    <location>
        <begin position="254"/>
        <end position="351"/>
    </location>
</feature>
<dbReference type="PANTHER" id="PTHR19411:SF0">
    <property type="entry name" value="PROTEIN BUD31 HOMOLOG"/>
    <property type="match status" value="1"/>
</dbReference>
<dbReference type="SMART" id="SM01117">
    <property type="entry name" value="Cyt-b5"/>
    <property type="match status" value="1"/>
</dbReference>
<evidence type="ECO:0000256" key="2">
    <source>
        <dbReference type="ARBA" id="ARBA00005287"/>
    </source>
</evidence>
<evidence type="ECO:0000313" key="7">
    <source>
        <dbReference type="Proteomes" id="UP001527925"/>
    </source>
</evidence>
<comment type="subcellular location">
    <subcellularLocation>
        <location evidence="1">Nucleus</location>
    </subcellularLocation>
</comment>
<dbReference type="Proteomes" id="UP001527925">
    <property type="component" value="Unassembled WGS sequence"/>
</dbReference>
<dbReference type="EMBL" id="JADGIZ020000002">
    <property type="protein sequence ID" value="KAL2919652.1"/>
    <property type="molecule type" value="Genomic_DNA"/>
</dbReference>
<comment type="caution">
    <text evidence="6">The sequence shown here is derived from an EMBL/GenBank/DDBJ whole genome shotgun (WGS) entry which is preliminary data.</text>
</comment>
<gene>
    <name evidence="6" type="primary">BUD31</name>
    <name evidence="6" type="ORF">HK105_200566</name>
</gene>
<keyword evidence="4" id="KW-0472">Membrane</keyword>
<dbReference type="Gene3D" id="3.10.120.10">
    <property type="entry name" value="Cytochrome b5-like heme/steroid binding domain"/>
    <property type="match status" value="1"/>
</dbReference>
<keyword evidence="4" id="KW-0812">Transmembrane</keyword>
<organism evidence="6 7">
    <name type="scientific">Polyrhizophydium stewartii</name>
    <dbReference type="NCBI Taxonomy" id="2732419"/>
    <lineage>
        <taxon>Eukaryota</taxon>
        <taxon>Fungi</taxon>
        <taxon>Fungi incertae sedis</taxon>
        <taxon>Chytridiomycota</taxon>
        <taxon>Chytridiomycota incertae sedis</taxon>
        <taxon>Chytridiomycetes</taxon>
        <taxon>Rhizophydiales</taxon>
        <taxon>Rhizophydiales incertae sedis</taxon>
        <taxon>Polyrhizophydium</taxon>
    </lineage>
</organism>
<name>A0ABR4NJE2_9FUNG</name>
<protein>
    <submittedName>
        <fullName evidence="6">Component of the SF3b subcomplex of the U2 snRNP</fullName>
    </submittedName>
</protein>
<dbReference type="InterPro" id="IPR001199">
    <property type="entry name" value="Cyt_B5-like_heme/steroid-bd"/>
</dbReference>
<dbReference type="InterPro" id="IPR036400">
    <property type="entry name" value="Cyt_B5-like_heme/steroid_sf"/>
</dbReference>
<sequence>MPRVRTSSKKPPPEGWDLIEPTLTELGRKMREAENEPTEAKRKVETSWPIMRLHHQRSRYIYDIFFRRKAISRDLYNYCIKEGYADAALIAKWKKPGYEKLCCLRCMQPKDTNFGTTCICRVPKQQLDDNKIIECDRSRADLAMSSGPSSVCTYGAFSGARRLSDISMSFLTSGSQFWHPGHAMTSETKPKSAAGQSRGSCCSALLRLAAVLVFGLLAAVSVSYIVTDTYDFNGLSFTARKLIHQHVPGQELVLTPEQLAQYDGSDPNKPIYLGINGVVYDVSAGPGYYGKGGSYNFFAGKDAARAYITGCFDKDLTHDLRGLNEAQIRSLSTWTDFYENHKKYFRVGRVVHPPIDPSSPVPEPCEA</sequence>
<dbReference type="InterPro" id="IPR018230">
    <property type="entry name" value="BUD31/G10-rel_CS"/>
</dbReference>
<evidence type="ECO:0000256" key="4">
    <source>
        <dbReference type="SAM" id="Phobius"/>
    </source>
</evidence>
<feature type="transmembrane region" description="Helical" evidence="4">
    <location>
        <begin position="205"/>
        <end position="226"/>
    </location>
</feature>
<dbReference type="SUPFAM" id="SSF55856">
    <property type="entry name" value="Cytochrome b5-like heme/steroid binding domain"/>
    <property type="match status" value="1"/>
</dbReference>
<comment type="similarity">
    <text evidence="2">Belongs to the BUD31 (G10) family.</text>
</comment>
<dbReference type="Pfam" id="PF00173">
    <property type="entry name" value="Cyt-b5"/>
    <property type="match status" value="1"/>
</dbReference>
<keyword evidence="3" id="KW-0539">Nucleus</keyword>
<keyword evidence="4" id="KW-1133">Transmembrane helix</keyword>
<keyword evidence="7" id="KW-1185">Reference proteome</keyword>
<evidence type="ECO:0000256" key="3">
    <source>
        <dbReference type="ARBA" id="ARBA00023242"/>
    </source>
</evidence>
<dbReference type="PROSITE" id="PS00997">
    <property type="entry name" value="G10_1"/>
    <property type="match status" value="1"/>
</dbReference>
<accession>A0ABR4NJE2</accession>
<evidence type="ECO:0000256" key="1">
    <source>
        <dbReference type="ARBA" id="ARBA00004123"/>
    </source>
</evidence>
<reference evidence="6 7" key="1">
    <citation type="submission" date="2023-09" db="EMBL/GenBank/DDBJ databases">
        <title>Pangenome analysis of Batrachochytrium dendrobatidis and related Chytrids.</title>
        <authorList>
            <person name="Yacoub M.N."/>
            <person name="Stajich J.E."/>
            <person name="James T.Y."/>
        </authorList>
    </citation>
    <scope>NUCLEOTIDE SEQUENCE [LARGE SCALE GENOMIC DNA]</scope>
    <source>
        <strain evidence="6 7">JEL0888</strain>
    </source>
</reference>
<dbReference type="PRINTS" id="PR00322">
    <property type="entry name" value="G10"/>
</dbReference>
<dbReference type="InterPro" id="IPR001748">
    <property type="entry name" value="BUD31"/>
</dbReference>
<evidence type="ECO:0000259" key="5">
    <source>
        <dbReference type="SMART" id="SM01117"/>
    </source>
</evidence>
<evidence type="ECO:0000313" key="6">
    <source>
        <dbReference type="EMBL" id="KAL2919652.1"/>
    </source>
</evidence>
<dbReference type="Pfam" id="PF01125">
    <property type="entry name" value="BUD31"/>
    <property type="match status" value="1"/>
</dbReference>
<dbReference type="PANTHER" id="PTHR19411">
    <property type="entry name" value="PROTEIN BUD31-RELATED"/>
    <property type="match status" value="1"/>
</dbReference>